<evidence type="ECO:0000259" key="2">
    <source>
        <dbReference type="Pfam" id="PF20179"/>
    </source>
</evidence>
<sequence length="512" mass="59176">EPFPWFSMSIMSLCKVVGTALYIVFTPLCIVFINLCILLLKIMTLIRMVYIVLCIPVSFLFINLCKVFGTALYIVFTALYIVFLYLYIILIKIMTLSRIFFIVWYIPVSFLFIKFAKIVKYLYRLLGNHHTEHDLANAILQLSDGCPRAYLTFVILLYSTVYIGCAECDKHNTCIFKCLEEVLDAEPTYGPPTFEKIHDILKLFTTPNLSPITCELLSLQVQDDRPKMFYKTLTCYFKVWLMALSLYCPHDLHKSTSISRKAQHSKSNVSATSKTVTPKSIKEFEQSIINNFKNGGRSLSSQDKSKHIENTISYPTTLLYALLIDPELRLGNTHCPLMDLITLNIHIVISSPVFELEKWKYYMHNFPNINRLHVVFVIHGKGIDKTFETSFCKVKDRVIKFSVQYMHYHMYFSSPDYKDPDIVVINNSSNEMPSSDPEGDIHSEISYRNMTHSQDTLLVVIDTSKELVRKKVRAVNTARPVKQLMIDKSNTIMGLSFKKGIERNFFTCIRRK</sequence>
<feature type="transmembrane region" description="Helical" evidence="1">
    <location>
        <begin position="70"/>
        <end position="90"/>
    </location>
</feature>
<name>A0AAV2PZZ7_MEGNR</name>
<reference evidence="3 4" key="1">
    <citation type="submission" date="2024-05" db="EMBL/GenBank/DDBJ databases">
        <authorList>
            <person name="Wallberg A."/>
        </authorList>
    </citation>
    <scope>NUCLEOTIDE SEQUENCE [LARGE SCALE GENOMIC DNA]</scope>
</reference>
<comment type="caution">
    <text evidence="3">The sequence shown here is derived from an EMBL/GenBank/DDBJ whole genome shotgun (WGS) entry which is preliminary data.</text>
</comment>
<keyword evidence="4" id="KW-1185">Reference proteome</keyword>
<feature type="non-terminal residue" evidence="3">
    <location>
        <position position="1"/>
    </location>
</feature>
<feature type="transmembrane region" description="Helical" evidence="1">
    <location>
        <begin position="47"/>
        <end position="64"/>
    </location>
</feature>
<dbReference type="InterPro" id="IPR046824">
    <property type="entry name" value="Mss51-like_C"/>
</dbReference>
<feature type="transmembrane region" description="Helical" evidence="1">
    <location>
        <begin position="102"/>
        <end position="123"/>
    </location>
</feature>
<protein>
    <recommendedName>
        <fullName evidence="2">Mitochondrial splicing suppressor 51-like C-terminal domain-containing protein</fullName>
    </recommendedName>
</protein>
<gene>
    <name evidence="3" type="ORF">MNOR_LOCUS6089</name>
</gene>
<organism evidence="3 4">
    <name type="scientific">Meganyctiphanes norvegica</name>
    <name type="common">Northern krill</name>
    <name type="synonym">Thysanopoda norvegica</name>
    <dbReference type="NCBI Taxonomy" id="48144"/>
    <lineage>
        <taxon>Eukaryota</taxon>
        <taxon>Metazoa</taxon>
        <taxon>Ecdysozoa</taxon>
        <taxon>Arthropoda</taxon>
        <taxon>Crustacea</taxon>
        <taxon>Multicrustacea</taxon>
        <taxon>Malacostraca</taxon>
        <taxon>Eumalacostraca</taxon>
        <taxon>Eucarida</taxon>
        <taxon>Euphausiacea</taxon>
        <taxon>Euphausiidae</taxon>
        <taxon>Meganyctiphanes</taxon>
    </lineage>
</organism>
<dbReference type="AlphaFoldDB" id="A0AAV2PZZ7"/>
<dbReference type="Proteomes" id="UP001497623">
    <property type="component" value="Unassembled WGS sequence"/>
</dbReference>
<accession>A0AAV2PZZ7</accession>
<evidence type="ECO:0000313" key="3">
    <source>
        <dbReference type="EMBL" id="CAL4067003.1"/>
    </source>
</evidence>
<evidence type="ECO:0000256" key="1">
    <source>
        <dbReference type="SAM" id="Phobius"/>
    </source>
</evidence>
<feature type="domain" description="Mitochondrial splicing suppressor 51-like C-terminal" evidence="2">
    <location>
        <begin position="315"/>
        <end position="475"/>
    </location>
</feature>
<keyword evidence="1" id="KW-1133">Transmembrane helix</keyword>
<evidence type="ECO:0000313" key="4">
    <source>
        <dbReference type="Proteomes" id="UP001497623"/>
    </source>
</evidence>
<proteinExistence type="predicted"/>
<dbReference type="EMBL" id="CAXKWB010002451">
    <property type="protein sequence ID" value="CAL4067003.1"/>
    <property type="molecule type" value="Genomic_DNA"/>
</dbReference>
<feature type="transmembrane region" description="Helical" evidence="1">
    <location>
        <begin position="20"/>
        <end position="40"/>
    </location>
</feature>
<keyword evidence="1" id="KW-0812">Transmembrane</keyword>
<dbReference type="Pfam" id="PF20179">
    <property type="entry name" value="MSS51_C"/>
    <property type="match status" value="1"/>
</dbReference>
<keyword evidence="1" id="KW-0472">Membrane</keyword>